<evidence type="ECO:0000256" key="1">
    <source>
        <dbReference type="SAM" id="SignalP"/>
    </source>
</evidence>
<dbReference type="Proteomes" id="UP000260351">
    <property type="component" value="Unassembled WGS sequence"/>
</dbReference>
<evidence type="ECO:0000313" key="3">
    <source>
        <dbReference type="EMBL" id="RFF31998.1"/>
    </source>
</evidence>
<keyword evidence="1" id="KW-0732">Signal</keyword>
<proteinExistence type="predicted"/>
<dbReference type="OrthoDB" id="5940902at2"/>
<dbReference type="InterPro" id="IPR011050">
    <property type="entry name" value="Pectin_lyase_fold/virulence"/>
</dbReference>
<evidence type="ECO:0000313" key="4">
    <source>
        <dbReference type="Proteomes" id="UP000260351"/>
    </source>
</evidence>
<dbReference type="AlphaFoldDB" id="A0A3E1KBK3"/>
<dbReference type="RefSeq" id="WP_116649656.1">
    <property type="nucleotide sequence ID" value="NZ_QUZK01000014.1"/>
</dbReference>
<dbReference type="InterPro" id="IPR006626">
    <property type="entry name" value="PbH1"/>
</dbReference>
<reference evidence="3 4" key="1">
    <citation type="submission" date="2018-08" db="EMBL/GenBank/DDBJ databases">
        <title>Wenzhouxiangella salilacus sp. nov., a novel bacterium isolated from a saline lake in Xinjiang Province, China.</title>
        <authorList>
            <person name="Han S."/>
        </authorList>
    </citation>
    <scope>NUCLEOTIDE SEQUENCE [LARGE SCALE GENOMIC DNA]</scope>
    <source>
        <strain evidence="3 4">XDB06</strain>
    </source>
</reference>
<feature type="domain" description="Right handed beta helix" evidence="2">
    <location>
        <begin position="148"/>
        <end position="299"/>
    </location>
</feature>
<dbReference type="SMART" id="SM00710">
    <property type="entry name" value="PbH1"/>
    <property type="match status" value="9"/>
</dbReference>
<dbReference type="SUPFAM" id="SSF51126">
    <property type="entry name" value="Pectin lyase-like"/>
    <property type="match status" value="1"/>
</dbReference>
<dbReference type="InterPro" id="IPR039448">
    <property type="entry name" value="Beta_helix"/>
</dbReference>
<dbReference type="EMBL" id="QUZK01000014">
    <property type="protein sequence ID" value="RFF31998.1"/>
    <property type="molecule type" value="Genomic_DNA"/>
</dbReference>
<name>A0A3E1KBK3_9GAMM</name>
<evidence type="ECO:0000259" key="2">
    <source>
        <dbReference type="Pfam" id="PF13229"/>
    </source>
</evidence>
<dbReference type="Gene3D" id="2.160.20.10">
    <property type="entry name" value="Single-stranded right-handed beta-helix, Pectin lyase-like"/>
    <property type="match status" value="2"/>
</dbReference>
<gene>
    <name evidence="3" type="ORF">DZC52_03120</name>
</gene>
<organism evidence="3 4">
    <name type="scientific">Wenzhouxiangella sediminis</name>
    <dbReference type="NCBI Taxonomy" id="1792836"/>
    <lineage>
        <taxon>Bacteria</taxon>
        <taxon>Pseudomonadati</taxon>
        <taxon>Pseudomonadota</taxon>
        <taxon>Gammaproteobacteria</taxon>
        <taxon>Chromatiales</taxon>
        <taxon>Wenzhouxiangellaceae</taxon>
        <taxon>Wenzhouxiangella</taxon>
    </lineage>
</organism>
<accession>A0A3E1KBK3</accession>
<feature type="signal peptide" evidence="1">
    <location>
        <begin position="1"/>
        <end position="27"/>
    </location>
</feature>
<dbReference type="Pfam" id="PF13229">
    <property type="entry name" value="Beta_helix"/>
    <property type="match status" value="1"/>
</dbReference>
<comment type="caution">
    <text evidence="3">The sequence shown here is derived from an EMBL/GenBank/DDBJ whole genome shotgun (WGS) entry which is preliminary data.</text>
</comment>
<sequence>MNPTIKLPMFRAAMLLGLICAAGAATAQTTLFINSVGDDPALDPETGTCSTGDVIVDPPPFIFECTLRAAIETANEIDGPVVIEVSSAIELTIGDVSWIEINSALPYITNQVTIAGDTHPEHDDDSRTHLALRGPDSGSFSGLRFGSGASGSVVRNVGISRFGNSGILISGGENYVIENNILGGFWGGTAWNSSGNGGQGLDISNASGSQIRDNVIHANDANGVRIRNGSANNLLQGNVIGLRRPDIILEPFAPISGNAGHGVHITASAGAGNAIGFLDGNTISNNDGSGLLIEADGQVVLGNAIGIPHDGQADIDYPPQDYGNGEHGIDVTGSDNQIGTSGAGRNTIGHSQASGIVIGNNAGIAADNNEIAWNYVGTNAEGDDLGMQIGIVVYSGAGNVLANNVVSHNFEGMGTQSEGGVFIRGNTVTQNTGNGVIFVGPGQLGSLDENDANIIGNNAVGVLVDAYTSANPTALVAIRNNYIGTDASGTSMGNDIGIAVGSNLNRVWIGQSDNTGNTIVNSTITGILLDGAEETLVLGNHIGVHPDGTPMGNAMAVRLQVGSVDNQIGYAPNDIIDSGTWSPGTDSGNVIAHNGAGISFELGSNGGAIGNVIRGNRIHSNGTATTPGIDLGMTALDVGGSGTGPNTLLNYPDFDANATSWDAGTGQLDYRYRVQTVPANADYPMTIDFYLTDGNSPQGRTYIGSETYPESASFEFRTGSLSLTQPVNASTYLVATATDASGNTSQFTHQPFPLIVSDALFSDRFEGP</sequence>
<protein>
    <submittedName>
        <fullName evidence="3">Right-handed parallel beta-helix repeat-containing protein</fullName>
    </submittedName>
</protein>
<keyword evidence="4" id="KW-1185">Reference proteome</keyword>
<feature type="chain" id="PRO_5017642142" evidence="1">
    <location>
        <begin position="28"/>
        <end position="768"/>
    </location>
</feature>
<dbReference type="InterPro" id="IPR012334">
    <property type="entry name" value="Pectin_lyas_fold"/>
</dbReference>